<proteinExistence type="predicted"/>
<dbReference type="EMBL" id="BSOS01000041">
    <property type="protein sequence ID" value="GLR66868.1"/>
    <property type="molecule type" value="Genomic_DNA"/>
</dbReference>
<accession>A0ABQ6A6C9</accession>
<dbReference type="InterPro" id="IPR006683">
    <property type="entry name" value="Thioestr_dom"/>
</dbReference>
<dbReference type="RefSeq" id="WP_284257573.1">
    <property type="nucleotide sequence ID" value="NZ_BSOS01000041.1"/>
</dbReference>
<sequence length="141" mass="14914">MSKGVVVFDPAAAGWARDAEGGFVALIGQVWTRREDGLLHFGLEAGPQHLNRDGQLHGGMTLAFFDHALGISAAEASSEKRLVTIQLGAHFIGGATAGAFIEVAPRIVSQTASLLFMRGRCVSGGRLLSTAEGIWKKSRAR</sequence>
<comment type="caution">
    <text evidence="2">The sequence shown here is derived from an EMBL/GenBank/DDBJ whole genome shotgun (WGS) entry which is preliminary data.</text>
</comment>
<protein>
    <recommendedName>
        <fullName evidence="1">Thioesterase domain-containing protein</fullName>
    </recommendedName>
</protein>
<dbReference type="Pfam" id="PF03061">
    <property type="entry name" value="4HBT"/>
    <property type="match status" value="1"/>
</dbReference>
<gene>
    <name evidence="2" type="ORF">GCM10010909_15480</name>
</gene>
<dbReference type="InterPro" id="IPR029069">
    <property type="entry name" value="HotDog_dom_sf"/>
</dbReference>
<dbReference type="SUPFAM" id="SSF54637">
    <property type="entry name" value="Thioesterase/thiol ester dehydrase-isomerase"/>
    <property type="match status" value="1"/>
</dbReference>
<evidence type="ECO:0000313" key="3">
    <source>
        <dbReference type="Proteomes" id="UP001156641"/>
    </source>
</evidence>
<dbReference type="Gene3D" id="3.10.129.10">
    <property type="entry name" value="Hotdog Thioesterase"/>
    <property type="match status" value="1"/>
</dbReference>
<evidence type="ECO:0000313" key="2">
    <source>
        <dbReference type="EMBL" id="GLR66868.1"/>
    </source>
</evidence>
<reference evidence="3" key="1">
    <citation type="journal article" date="2019" name="Int. J. Syst. Evol. Microbiol.">
        <title>The Global Catalogue of Microorganisms (GCM) 10K type strain sequencing project: providing services to taxonomists for standard genome sequencing and annotation.</title>
        <authorList>
            <consortium name="The Broad Institute Genomics Platform"/>
            <consortium name="The Broad Institute Genome Sequencing Center for Infectious Disease"/>
            <person name="Wu L."/>
            <person name="Ma J."/>
        </authorList>
    </citation>
    <scope>NUCLEOTIDE SEQUENCE [LARGE SCALE GENOMIC DNA]</scope>
    <source>
        <strain evidence="3">NBRC 112502</strain>
    </source>
</reference>
<keyword evidence="3" id="KW-1185">Reference proteome</keyword>
<organism evidence="2 3">
    <name type="scientific">Acidocella aquatica</name>
    <dbReference type="NCBI Taxonomy" id="1922313"/>
    <lineage>
        <taxon>Bacteria</taxon>
        <taxon>Pseudomonadati</taxon>
        <taxon>Pseudomonadota</taxon>
        <taxon>Alphaproteobacteria</taxon>
        <taxon>Acetobacterales</taxon>
        <taxon>Acidocellaceae</taxon>
        <taxon>Acidocella</taxon>
    </lineage>
</organism>
<dbReference type="CDD" id="cd03443">
    <property type="entry name" value="PaaI_thioesterase"/>
    <property type="match status" value="1"/>
</dbReference>
<feature type="domain" description="Thioesterase" evidence="1">
    <location>
        <begin position="54"/>
        <end position="125"/>
    </location>
</feature>
<evidence type="ECO:0000259" key="1">
    <source>
        <dbReference type="Pfam" id="PF03061"/>
    </source>
</evidence>
<dbReference type="Proteomes" id="UP001156641">
    <property type="component" value="Unassembled WGS sequence"/>
</dbReference>
<name>A0ABQ6A6C9_9PROT</name>